<evidence type="ECO:0000256" key="1">
    <source>
        <dbReference type="SAM" id="Phobius"/>
    </source>
</evidence>
<keyword evidence="1" id="KW-0472">Membrane</keyword>
<keyword evidence="1" id="KW-1133">Transmembrane helix</keyword>
<sequence length="423" mass="48957">MESRSHYLRGTLENIPEARGVRRKLNHVEISISEECSIYRISKLLHNINDKAYTPQAISIGPFHHGRQELMAMERLKLTFLDCYLSQVGMEFDAAFEIARGWEARARQCYAEPINMNSADFVKLLLVDAAFLVMIVDVVESGTALFKAIRIDIYRDLILLENQLPFFILVSLFEKCTNSIPFVVFARNFCRWYMGARELIPDGLLARKPNHLVDFLSFYYALPIATENNDHHKNENKKLVNPPTATELWEAGVRFQKAAEDKLIMDIHFQEEEGVLAIPHLEIHDAFETYMRNLLAYEHYHVGDDERCIIQYILFLDDLISTERDVSLLVKAGIITNGIGGNDEEVSKMFNNLCKDVSVYCDFYYYNQISMTLRKYCETPWHRWRASLKRDYFNSPWTSISFLAATVAILLTVVQTVYSVISK</sequence>
<proteinExistence type="predicted"/>
<keyword evidence="2" id="KW-1185">Reference proteome</keyword>
<dbReference type="AlphaFoldDB" id="A0A6J1BQ17"/>
<dbReference type="RefSeq" id="XP_022131631.1">
    <property type="nucleotide sequence ID" value="XM_022275939.1"/>
</dbReference>
<organism evidence="2 3">
    <name type="scientific">Momordica charantia</name>
    <name type="common">Bitter gourd</name>
    <name type="synonym">Balsam pear</name>
    <dbReference type="NCBI Taxonomy" id="3673"/>
    <lineage>
        <taxon>Eukaryota</taxon>
        <taxon>Viridiplantae</taxon>
        <taxon>Streptophyta</taxon>
        <taxon>Embryophyta</taxon>
        <taxon>Tracheophyta</taxon>
        <taxon>Spermatophyta</taxon>
        <taxon>Magnoliopsida</taxon>
        <taxon>eudicotyledons</taxon>
        <taxon>Gunneridae</taxon>
        <taxon>Pentapetalae</taxon>
        <taxon>rosids</taxon>
        <taxon>fabids</taxon>
        <taxon>Cucurbitales</taxon>
        <taxon>Cucurbitaceae</taxon>
        <taxon>Momordiceae</taxon>
        <taxon>Momordica</taxon>
    </lineage>
</organism>
<keyword evidence="1" id="KW-0812">Transmembrane</keyword>
<evidence type="ECO:0000313" key="3">
    <source>
        <dbReference type="RefSeq" id="XP_022131631.1"/>
    </source>
</evidence>
<dbReference type="InterPro" id="IPR004158">
    <property type="entry name" value="DUF247_pln"/>
</dbReference>
<protein>
    <submittedName>
        <fullName evidence="3">UPF0481 protein At3g47200-like</fullName>
    </submittedName>
</protein>
<reference evidence="3" key="1">
    <citation type="submission" date="2025-08" db="UniProtKB">
        <authorList>
            <consortium name="RefSeq"/>
        </authorList>
    </citation>
    <scope>IDENTIFICATION</scope>
    <source>
        <strain evidence="3">OHB3-1</strain>
    </source>
</reference>
<accession>A0A6J1BQ17</accession>
<name>A0A6J1BQ17_MOMCH</name>
<dbReference type="PANTHER" id="PTHR31170:SF20">
    <property type="entry name" value="DUF247 DOMAIN PROTEIN"/>
    <property type="match status" value="1"/>
</dbReference>
<dbReference type="Pfam" id="PF03140">
    <property type="entry name" value="DUF247"/>
    <property type="match status" value="1"/>
</dbReference>
<dbReference type="PANTHER" id="PTHR31170">
    <property type="entry name" value="BNAC04G53230D PROTEIN"/>
    <property type="match status" value="1"/>
</dbReference>
<dbReference type="GeneID" id="111004760"/>
<dbReference type="Proteomes" id="UP000504603">
    <property type="component" value="Unplaced"/>
</dbReference>
<dbReference type="OrthoDB" id="672127at2759"/>
<evidence type="ECO:0000313" key="2">
    <source>
        <dbReference type="Proteomes" id="UP000504603"/>
    </source>
</evidence>
<feature type="transmembrane region" description="Helical" evidence="1">
    <location>
        <begin position="397"/>
        <end position="421"/>
    </location>
</feature>
<gene>
    <name evidence="3" type="primary">LOC111004760</name>
</gene>
<dbReference type="KEGG" id="mcha:111004760"/>